<dbReference type="OrthoDB" id="6119292at2759"/>
<evidence type="ECO:0000259" key="1">
    <source>
        <dbReference type="PROSITE" id="PS50041"/>
    </source>
</evidence>
<dbReference type="Pfam" id="PF00059">
    <property type="entry name" value="Lectin_C"/>
    <property type="match status" value="1"/>
</dbReference>
<proteinExistence type="predicted"/>
<dbReference type="SUPFAM" id="SSF56436">
    <property type="entry name" value="C-type lectin-like"/>
    <property type="match status" value="2"/>
</dbReference>
<organism evidence="2 3">
    <name type="scientific">Mytilus coruscus</name>
    <name type="common">Sea mussel</name>
    <dbReference type="NCBI Taxonomy" id="42192"/>
    <lineage>
        <taxon>Eukaryota</taxon>
        <taxon>Metazoa</taxon>
        <taxon>Spiralia</taxon>
        <taxon>Lophotrochozoa</taxon>
        <taxon>Mollusca</taxon>
        <taxon>Bivalvia</taxon>
        <taxon>Autobranchia</taxon>
        <taxon>Pteriomorphia</taxon>
        <taxon>Mytilida</taxon>
        <taxon>Mytiloidea</taxon>
        <taxon>Mytilidae</taxon>
        <taxon>Mytilinae</taxon>
        <taxon>Mytilus</taxon>
    </lineage>
</organism>
<protein>
    <recommendedName>
        <fullName evidence="1">C-type lectin domain-containing protein</fullName>
    </recommendedName>
</protein>
<dbReference type="PANTHER" id="PTHR22803">
    <property type="entry name" value="MANNOSE, PHOSPHOLIPASE, LECTIN RECEPTOR RELATED"/>
    <property type="match status" value="1"/>
</dbReference>
<dbReference type="PROSITE" id="PS50041">
    <property type="entry name" value="C_TYPE_LECTIN_2"/>
    <property type="match status" value="1"/>
</dbReference>
<evidence type="ECO:0000313" key="2">
    <source>
        <dbReference type="EMBL" id="CAC5417772.1"/>
    </source>
</evidence>
<sequence length="341" mass="40048">MLQQYAVYDDTYVDNFHTANAVYNSKVTSLLHCAMLCLEFVRCLSYFYNIQSEECTLHAISFRNTVPSHFGEGWKFYLTEDRSGRCSPEDGFIYYRDLDLCYKIYDPVPENINVLKLTCDSANAELIKVDTQEKQKYVELISADFPVPKVCIQGTDTIDPQQQWTFDDGTLMTYFNWNQQCNEPSGGKGNLGISIVYNFTWKWSLYCSRRIYSLQRFRFLLQNLRFLPTNFNEFKEVCRKANAELVRVDTEQKQKYIELIAENLPVTQLCIQGTDTIVHNQWTFDDGTIMTYFKWNKEYNEPGGNQGNIGIQIVYNFTWWDIVGKWPNVPCVFICEQYKIY</sequence>
<dbReference type="CDD" id="cd00037">
    <property type="entry name" value="CLECT"/>
    <property type="match status" value="2"/>
</dbReference>
<dbReference type="InterPro" id="IPR050111">
    <property type="entry name" value="C-type_lectin/snaclec_domain"/>
</dbReference>
<dbReference type="SUPFAM" id="SSF57414">
    <property type="entry name" value="Hairpin loop containing domain-like"/>
    <property type="match status" value="1"/>
</dbReference>
<dbReference type="InterPro" id="IPR001304">
    <property type="entry name" value="C-type_lectin-like"/>
</dbReference>
<dbReference type="InterPro" id="IPR016187">
    <property type="entry name" value="CTDL_fold"/>
</dbReference>
<evidence type="ECO:0000313" key="3">
    <source>
        <dbReference type="Proteomes" id="UP000507470"/>
    </source>
</evidence>
<keyword evidence="3" id="KW-1185">Reference proteome</keyword>
<dbReference type="InterPro" id="IPR016186">
    <property type="entry name" value="C-type_lectin-like/link_sf"/>
</dbReference>
<gene>
    <name evidence="2" type="ORF">MCOR_50256</name>
</gene>
<dbReference type="AlphaFoldDB" id="A0A6J8EDL6"/>
<dbReference type="EMBL" id="CACVKT020008812">
    <property type="protein sequence ID" value="CAC5417772.1"/>
    <property type="molecule type" value="Genomic_DNA"/>
</dbReference>
<accession>A0A6J8EDL6</accession>
<name>A0A6J8EDL6_MYTCO</name>
<feature type="domain" description="C-type lectin" evidence="1">
    <location>
        <begin position="212"/>
        <end position="331"/>
    </location>
</feature>
<dbReference type="Proteomes" id="UP000507470">
    <property type="component" value="Unassembled WGS sequence"/>
</dbReference>
<dbReference type="SMART" id="SM00034">
    <property type="entry name" value="CLECT"/>
    <property type="match status" value="2"/>
</dbReference>
<dbReference type="Gene3D" id="3.10.100.10">
    <property type="entry name" value="Mannose-Binding Protein A, subunit A"/>
    <property type="match status" value="2"/>
</dbReference>
<reference evidence="2 3" key="1">
    <citation type="submission" date="2020-06" db="EMBL/GenBank/DDBJ databases">
        <authorList>
            <person name="Li R."/>
            <person name="Bekaert M."/>
        </authorList>
    </citation>
    <scope>NUCLEOTIDE SEQUENCE [LARGE SCALE GENOMIC DNA]</scope>
    <source>
        <strain evidence="3">wild</strain>
    </source>
</reference>